<evidence type="ECO:0000313" key="2">
    <source>
        <dbReference type="Proteomes" id="UP000542695"/>
    </source>
</evidence>
<protein>
    <submittedName>
        <fullName evidence="1">Uncharacterized protein</fullName>
    </submittedName>
</protein>
<dbReference type="AlphaFoldDB" id="A0A7Y7ZG28"/>
<comment type="caution">
    <text evidence="1">The sequence shown here is derived from an EMBL/GenBank/DDBJ whole genome shotgun (WGS) entry which is preliminary data.</text>
</comment>
<name>A0A7Y7ZG28_PSEPU</name>
<dbReference type="Proteomes" id="UP000542695">
    <property type="component" value="Unassembled WGS sequence"/>
</dbReference>
<proteinExistence type="predicted"/>
<dbReference type="EMBL" id="JACARV010000080">
    <property type="protein sequence ID" value="NWC83154.1"/>
    <property type="molecule type" value="Genomic_DNA"/>
</dbReference>
<accession>A0A7Y7ZG28</accession>
<sequence length="229" mass="25202">MSTWNLAALIAAVKELHGSDQEKELTPSLNSLVQRGAFAKYHYLEAKRLLETATQAHTQPGEMMLLLLGNDSASAGLRQARFQAAAHLTACVQSMHATADTLAHAVYFALGMNLDQATYLEPRSVTIWKVKEKLSTGPIKNLLAELVDHDDFKYLSALCNHSKHRSIVDIPFSLEMTATYPSGIKFGVFKYNGNEISDRWALPTLDAEYARQSSLIIAIGQALNSTLIP</sequence>
<evidence type="ECO:0000313" key="1">
    <source>
        <dbReference type="EMBL" id="NWC83154.1"/>
    </source>
</evidence>
<organism evidence="1 2">
    <name type="scientific">Pseudomonas putida</name>
    <name type="common">Arthrobacter siderocapsulatus</name>
    <dbReference type="NCBI Taxonomy" id="303"/>
    <lineage>
        <taxon>Bacteria</taxon>
        <taxon>Pseudomonadati</taxon>
        <taxon>Pseudomonadota</taxon>
        <taxon>Gammaproteobacteria</taxon>
        <taxon>Pseudomonadales</taxon>
        <taxon>Pseudomonadaceae</taxon>
        <taxon>Pseudomonas</taxon>
    </lineage>
</organism>
<gene>
    <name evidence="1" type="ORF">HX798_23105</name>
</gene>
<dbReference type="RefSeq" id="WP_177011050.1">
    <property type="nucleotide sequence ID" value="NZ_JACARV010000080.1"/>
</dbReference>
<reference evidence="1 2" key="1">
    <citation type="submission" date="2020-04" db="EMBL/GenBank/DDBJ databases">
        <title>Molecular characterization of pseudomonads from Agaricus bisporus reveal novel blotch 2 pathogens in Western Europe.</title>
        <authorList>
            <person name="Taparia T."/>
            <person name="Krijger M."/>
            <person name="Haynes E."/>
            <person name="Elpinstone J.G."/>
            <person name="Noble R."/>
            <person name="Van Der Wolf J."/>
        </authorList>
    </citation>
    <scope>NUCLEOTIDE SEQUENCE [LARGE SCALE GENOMIC DNA]</scope>
    <source>
        <strain evidence="1 2">P7765</strain>
    </source>
</reference>